<dbReference type="EMBL" id="JAHZIK010000191">
    <property type="protein sequence ID" value="MBW7454368.1"/>
    <property type="molecule type" value="Genomic_DNA"/>
</dbReference>
<protein>
    <submittedName>
        <fullName evidence="2">Uncharacterized protein</fullName>
    </submittedName>
</protein>
<gene>
    <name evidence="2" type="ORF">K0U00_10030</name>
</gene>
<reference evidence="2 3" key="1">
    <citation type="submission" date="2021-07" db="EMBL/GenBank/DDBJ databases">
        <title>Paenibacillus radiodurans sp. nov., isolated from the southeastern edge of Tengger Desert.</title>
        <authorList>
            <person name="Zhang G."/>
        </authorList>
    </citation>
    <scope>NUCLEOTIDE SEQUENCE [LARGE SCALE GENOMIC DNA]</scope>
    <source>
        <strain evidence="2 3">CCM 7311</strain>
    </source>
</reference>
<proteinExistence type="predicted"/>
<accession>A0ABS7C0H5</accession>
<evidence type="ECO:0000313" key="3">
    <source>
        <dbReference type="Proteomes" id="UP001519887"/>
    </source>
</evidence>
<name>A0ABS7C0H5_9BACL</name>
<dbReference type="Proteomes" id="UP001519887">
    <property type="component" value="Unassembled WGS sequence"/>
</dbReference>
<evidence type="ECO:0000313" key="2">
    <source>
        <dbReference type="EMBL" id="MBW7454368.1"/>
    </source>
</evidence>
<feature type="non-terminal residue" evidence="2">
    <location>
        <position position="82"/>
    </location>
</feature>
<organism evidence="2 3">
    <name type="scientific">Paenibacillus sepulcri</name>
    <dbReference type="NCBI Taxonomy" id="359917"/>
    <lineage>
        <taxon>Bacteria</taxon>
        <taxon>Bacillati</taxon>
        <taxon>Bacillota</taxon>
        <taxon>Bacilli</taxon>
        <taxon>Bacillales</taxon>
        <taxon>Paenibacillaceae</taxon>
        <taxon>Paenibacillus</taxon>
    </lineage>
</organism>
<feature type="region of interest" description="Disordered" evidence="1">
    <location>
        <begin position="60"/>
        <end position="82"/>
    </location>
</feature>
<keyword evidence="3" id="KW-1185">Reference proteome</keyword>
<sequence>MQKAQLLFSERIARARLMRRVENHLNMRILRRLPIVLILSIFATFLAPIVVPASAAEEPTVESVITDQEPEAGQGPGQDSEA</sequence>
<comment type="caution">
    <text evidence="2">The sequence shown here is derived from an EMBL/GenBank/DDBJ whole genome shotgun (WGS) entry which is preliminary data.</text>
</comment>
<evidence type="ECO:0000256" key="1">
    <source>
        <dbReference type="SAM" id="MobiDB-lite"/>
    </source>
</evidence>